<name>A0A9D5D8Q8_9LILI</name>
<feature type="transmembrane region" description="Helical" evidence="18">
    <location>
        <begin position="149"/>
        <end position="168"/>
    </location>
</feature>
<dbReference type="SUPFAM" id="SSF56112">
    <property type="entry name" value="Protein kinase-like (PK-like)"/>
    <property type="match status" value="1"/>
</dbReference>
<keyword evidence="6" id="KW-0808">Transferase</keyword>
<dbReference type="GO" id="GO:0005886">
    <property type="term" value="C:plasma membrane"/>
    <property type="evidence" value="ECO:0007669"/>
    <property type="project" value="UniProtKB-SubCell"/>
</dbReference>
<dbReference type="FunFam" id="1.10.510.10:FF:000239">
    <property type="entry name" value="Proline-rich receptor-like protein kinase PERK1"/>
    <property type="match status" value="1"/>
</dbReference>
<dbReference type="AlphaFoldDB" id="A0A9D5D8Q8"/>
<evidence type="ECO:0000256" key="9">
    <source>
        <dbReference type="ARBA" id="ARBA00022777"/>
    </source>
</evidence>
<dbReference type="GO" id="GO:0004674">
    <property type="term" value="F:protein serine/threonine kinase activity"/>
    <property type="evidence" value="ECO:0007669"/>
    <property type="project" value="UniProtKB-KW"/>
</dbReference>
<evidence type="ECO:0000256" key="1">
    <source>
        <dbReference type="ARBA" id="ARBA00004162"/>
    </source>
</evidence>
<feature type="compositionally biased region" description="Basic and acidic residues" evidence="17">
    <location>
        <begin position="707"/>
        <end position="722"/>
    </location>
</feature>
<keyword evidence="8 16" id="KW-0547">Nucleotide-binding</keyword>
<dbReference type="InterPro" id="IPR011009">
    <property type="entry name" value="Kinase-like_dom_sf"/>
</dbReference>
<evidence type="ECO:0000256" key="17">
    <source>
        <dbReference type="SAM" id="MobiDB-lite"/>
    </source>
</evidence>
<evidence type="ECO:0000256" key="8">
    <source>
        <dbReference type="ARBA" id="ARBA00022741"/>
    </source>
</evidence>
<dbReference type="GO" id="GO:0005524">
    <property type="term" value="F:ATP binding"/>
    <property type="evidence" value="ECO:0007669"/>
    <property type="project" value="UniProtKB-UniRule"/>
</dbReference>
<keyword evidence="10 16" id="KW-0067">ATP-binding</keyword>
<dbReference type="EC" id="2.7.11.1" evidence="2"/>
<evidence type="ECO:0000256" key="10">
    <source>
        <dbReference type="ARBA" id="ARBA00022840"/>
    </source>
</evidence>
<dbReference type="SMART" id="SM00220">
    <property type="entry name" value="S_TKc"/>
    <property type="match status" value="1"/>
</dbReference>
<comment type="catalytic activity">
    <reaction evidence="15">
        <text>L-seryl-[protein] + ATP = O-phospho-L-seryl-[protein] + ADP + H(+)</text>
        <dbReference type="Rhea" id="RHEA:17989"/>
        <dbReference type="Rhea" id="RHEA-COMP:9863"/>
        <dbReference type="Rhea" id="RHEA-COMP:11604"/>
        <dbReference type="ChEBI" id="CHEBI:15378"/>
        <dbReference type="ChEBI" id="CHEBI:29999"/>
        <dbReference type="ChEBI" id="CHEBI:30616"/>
        <dbReference type="ChEBI" id="CHEBI:83421"/>
        <dbReference type="ChEBI" id="CHEBI:456216"/>
        <dbReference type="EC" id="2.7.11.1"/>
    </reaction>
</comment>
<organism evidence="20 21">
    <name type="scientific">Dioscorea zingiberensis</name>
    <dbReference type="NCBI Taxonomy" id="325984"/>
    <lineage>
        <taxon>Eukaryota</taxon>
        <taxon>Viridiplantae</taxon>
        <taxon>Streptophyta</taxon>
        <taxon>Embryophyta</taxon>
        <taxon>Tracheophyta</taxon>
        <taxon>Spermatophyta</taxon>
        <taxon>Magnoliopsida</taxon>
        <taxon>Liliopsida</taxon>
        <taxon>Dioscoreales</taxon>
        <taxon>Dioscoreaceae</taxon>
        <taxon>Dioscorea</taxon>
    </lineage>
</organism>
<evidence type="ECO:0000256" key="12">
    <source>
        <dbReference type="ARBA" id="ARBA00023136"/>
    </source>
</evidence>
<evidence type="ECO:0000256" key="11">
    <source>
        <dbReference type="ARBA" id="ARBA00022989"/>
    </source>
</evidence>
<keyword evidence="11 18" id="KW-1133">Transmembrane helix</keyword>
<dbReference type="PANTHER" id="PTHR47982">
    <property type="entry name" value="PROLINE-RICH RECEPTOR-LIKE PROTEIN KINASE PERK4"/>
    <property type="match status" value="1"/>
</dbReference>
<dbReference type="InterPro" id="IPR017441">
    <property type="entry name" value="Protein_kinase_ATP_BS"/>
</dbReference>
<dbReference type="InterPro" id="IPR008271">
    <property type="entry name" value="Ser/Thr_kinase_AS"/>
</dbReference>
<dbReference type="Gene3D" id="3.30.200.20">
    <property type="entry name" value="Phosphorylase Kinase, domain 1"/>
    <property type="match status" value="1"/>
</dbReference>
<comment type="catalytic activity">
    <reaction evidence="14">
        <text>L-threonyl-[protein] + ATP = O-phospho-L-threonyl-[protein] + ADP + H(+)</text>
        <dbReference type="Rhea" id="RHEA:46608"/>
        <dbReference type="Rhea" id="RHEA-COMP:11060"/>
        <dbReference type="Rhea" id="RHEA-COMP:11605"/>
        <dbReference type="ChEBI" id="CHEBI:15378"/>
        <dbReference type="ChEBI" id="CHEBI:30013"/>
        <dbReference type="ChEBI" id="CHEBI:30616"/>
        <dbReference type="ChEBI" id="CHEBI:61977"/>
        <dbReference type="ChEBI" id="CHEBI:456216"/>
        <dbReference type="EC" id="2.7.11.1"/>
    </reaction>
</comment>
<keyword evidence="12 18" id="KW-0472">Membrane</keyword>
<evidence type="ECO:0000256" key="15">
    <source>
        <dbReference type="ARBA" id="ARBA00048679"/>
    </source>
</evidence>
<dbReference type="PROSITE" id="PS00108">
    <property type="entry name" value="PROTEIN_KINASE_ST"/>
    <property type="match status" value="1"/>
</dbReference>
<dbReference type="PROSITE" id="PS00107">
    <property type="entry name" value="PROTEIN_KINASE_ATP"/>
    <property type="match status" value="1"/>
</dbReference>
<evidence type="ECO:0000256" key="13">
    <source>
        <dbReference type="ARBA" id="ARBA00023180"/>
    </source>
</evidence>
<feature type="transmembrane region" description="Helical" evidence="18">
    <location>
        <begin position="34"/>
        <end position="52"/>
    </location>
</feature>
<keyword evidence="7 18" id="KW-0812">Transmembrane</keyword>
<dbReference type="Pfam" id="PF07714">
    <property type="entry name" value="PK_Tyr_Ser-Thr"/>
    <property type="match status" value="1"/>
</dbReference>
<dbReference type="InterPro" id="IPR000719">
    <property type="entry name" value="Prot_kinase_dom"/>
</dbReference>
<reference evidence="20" key="1">
    <citation type="submission" date="2021-03" db="EMBL/GenBank/DDBJ databases">
        <authorList>
            <person name="Li Z."/>
            <person name="Yang C."/>
        </authorList>
    </citation>
    <scope>NUCLEOTIDE SEQUENCE</scope>
    <source>
        <strain evidence="20">Dzin_1.0</strain>
        <tissue evidence="20">Leaf</tissue>
    </source>
</reference>
<dbReference type="FunFam" id="3.30.200.20:FF:000207">
    <property type="entry name" value="proline-rich receptor-like protein kinase PERK1"/>
    <property type="match status" value="1"/>
</dbReference>
<evidence type="ECO:0000256" key="3">
    <source>
        <dbReference type="ARBA" id="ARBA00022475"/>
    </source>
</evidence>
<keyword evidence="13" id="KW-0325">Glycoprotein</keyword>
<keyword evidence="3" id="KW-1003">Cell membrane</keyword>
<dbReference type="InterPro" id="IPR001245">
    <property type="entry name" value="Ser-Thr/Tyr_kinase_cat_dom"/>
</dbReference>
<protein>
    <recommendedName>
        <fullName evidence="2">non-specific serine/threonine protein kinase</fullName>
        <ecNumber evidence="2">2.7.11.1</ecNumber>
    </recommendedName>
</protein>
<evidence type="ECO:0000256" key="2">
    <source>
        <dbReference type="ARBA" id="ARBA00012513"/>
    </source>
</evidence>
<feature type="domain" description="Protein kinase" evidence="19">
    <location>
        <begin position="358"/>
        <end position="637"/>
    </location>
</feature>
<feature type="compositionally biased region" description="Pro residues" evidence="17">
    <location>
        <begin position="286"/>
        <end position="312"/>
    </location>
</feature>
<dbReference type="PROSITE" id="PS50011">
    <property type="entry name" value="PROTEIN_KINASE_DOM"/>
    <property type="match status" value="1"/>
</dbReference>
<dbReference type="OrthoDB" id="4062651at2759"/>
<evidence type="ECO:0000256" key="18">
    <source>
        <dbReference type="SAM" id="Phobius"/>
    </source>
</evidence>
<feature type="compositionally biased region" description="Low complexity" evidence="17">
    <location>
        <begin position="313"/>
        <end position="328"/>
    </location>
</feature>
<evidence type="ECO:0000256" key="7">
    <source>
        <dbReference type="ARBA" id="ARBA00022692"/>
    </source>
</evidence>
<dbReference type="InterPro" id="IPR047117">
    <property type="entry name" value="PERK1-13-like"/>
</dbReference>
<keyword evidence="9" id="KW-0418">Kinase</keyword>
<keyword evidence="4" id="KW-0723">Serine/threonine-protein kinase</keyword>
<sequence length="728" mass="79249">MGGGMEVNKNKFIEEWNAGRENLEFNFRWTRRNLAIVGLFGIAVPILVYKGIVREFHMQDEDAGRPYRKFLSLFWFSNAAEPDRILRRDVNFLASGADPNLPSGPTGHPLRSPSLQRHLPASLRSSSSAIPSGVVSTAIFSPSLPSFHFSAPGVSIPTFAAIILIPALSVPITTFAAIILIPAAVVVVVLASAASFVDYISTKVPFSAFGEDPTFASASSTLKFELHLDSACCGNCVLPPGYYGGHPPQQQQPPPPDKDGFYGGQVQNWQHNTPPPADHVVKIPSEPSPPPPFASRPPKSPFFPPPPPPPPMMNSSGGSGSNYSGSDNPLPPPSPGIALGFSKSTFTFDELVRATDGFSDANLLGQGGFGYVHKGILPNGKEVAIKQLKAGSGQGEREFQAEVEIISRVHHKHLVSLVGYCISGGQRLLVYEFVPNRTMEFHLHGKDQPTMVWSTRLKIALGSAKGLAYLHEDCHPKIIHRDIKAANILLDFKFEAKVADFGLAKFASDNNTHVSTRVMGTFGYMAPEYASSGKLTDKSDVFSFGVMLLELITGRRPVDSTYAFMDDSLVDWARPLMARALEDGDCSALIDPKLGNNYNHNEMACMVACAAACVRHSAKRRPRMSQVVRALEGDVSLEDLNDGIKPGHSSVYGSYGSSDYDSSQYNEDMKKFRKMALASRDYTSSEYSAPTSEYGQNPSVSSSEGQQTREMEMKNRFKKDIQGFDSGL</sequence>
<evidence type="ECO:0000256" key="6">
    <source>
        <dbReference type="ARBA" id="ARBA00022679"/>
    </source>
</evidence>
<feature type="region of interest" description="Disordered" evidence="17">
    <location>
        <begin position="686"/>
        <end position="728"/>
    </location>
</feature>
<feature type="binding site" evidence="16">
    <location>
        <position position="386"/>
    </location>
    <ligand>
        <name>ATP</name>
        <dbReference type="ChEBI" id="CHEBI:30616"/>
    </ligand>
</feature>
<evidence type="ECO:0000256" key="14">
    <source>
        <dbReference type="ARBA" id="ARBA00047899"/>
    </source>
</evidence>
<evidence type="ECO:0000259" key="19">
    <source>
        <dbReference type="PROSITE" id="PS50011"/>
    </source>
</evidence>
<evidence type="ECO:0000313" key="21">
    <source>
        <dbReference type="Proteomes" id="UP001085076"/>
    </source>
</evidence>
<gene>
    <name evidence="20" type="ORF">J5N97_004629</name>
</gene>
<dbReference type="PANTHER" id="PTHR47982:SF35">
    <property type="entry name" value="PROLINE-RICH RECEPTOR-LIKE PROTEIN KINASE PERK1-RELATED"/>
    <property type="match status" value="1"/>
</dbReference>
<feature type="transmembrane region" description="Helical" evidence="18">
    <location>
        <begin position="175"/>
        <end position="197"/>
    </location>
</feature>
<feature type="region of interest" description="Disordered" evidence="17">
    <location>
        <begin position="244"/>
        <end position="337"/>
    </location>
</feature>
<comment type="caution">
    <text evidence="20">The sequence shown here is derived from an EMBL/GenBank/DDBJ whole genome shotgun (WGS) entry which is preliminary data.</text>
</comment>
<dbReference type="EMBL" id="JAGGNH010000001">
    <property type="protein sequence ID" value="KAJ0986273.1"/>
    <property type="molecule type" value="Genomic_DNA"/>
</dbReference>
<dbReference type="Proteomes" id="UP001085076">
    <property type="component" value="Miscellaneous, Linkage group lg01"/>
</dbReference>
<comment type="subcellular location">
    <subcellularLocation>
        <location evidence="1">Cell membrane</location>
        <topology evidence="1">Single-pass membrane protein</topology>
    </subcellularLocation>
</comment>
<evidence type="ECO:0000256" key="5">
    <source>
        <dbReference type="ARBA" id="ARBA00022553"/>
    </source>
</evidence>
<evidence type="ECO:0000256" key="16">
    <source>
        <dbReference type="PROSITE-ProRule" id="PRU10141"/>
    </source>
</evidence>
<keyword evidence="21" id="KW-1185">Reference proteome</keyword>
<proteinExistence type="predicted"/>
<accession>A0A9D5D8Q8</accession>
<evidence type="ECO:0000313" key="20">
    <source>
        <dbReference type="EMBL" id="KAJ0986273.1"/>
    </source>
</evidence>
<reference evidence="20" key="2">
    <citation type="journal article" date="2022" name="Hortic Res">
        <title>The genome of Dioscorea zingiberensis sheds light on the biosynthesis, origin and evolution of the medicinally important diosgenin saponins.</title>
        <authorList>
            <person name="Li Y."/>
            <person name="Tan C."/>
            <person name="Li Z."/>
            <person name="Guo J."/>
            <person name="Li S."/>
            <person name="Chen X."/>
            <person name="Wang C."/>
            <person name="Dai X."/>
            <person name="Yang H."/>
            <person name="Song W."/>
            <person name="Hou L."/>
            <person name="Xu J."/>
            <person name="Tong Z."/>
            <person name="Xu A."/>
            <person name="Yuan X."/>
            <person name="Wang W."/>
            <person name="Yang Q."/>
            <person name="Chen L."/>
            <person name="Sun Z."/>
            <person name="Wang K."/>
            <person name="Pan B."/>
            <person name="Chen J."/>
            <person name="Bao Y."/>
            <person name="Liu F."/>
            <person name="Qi X."/>
            <person name="Gang D.R."/>
            <person name="Wen J."/>
            <person name="Li J."/>
        </authorList>
    </citation>
    <scope>NUCLEOTIDE SEQUENCE</scope>
    <source>
        <strain evidence="20">Dzin_1.0</strain>
    </source>
</reference>
<evidence type="ECO:0000256" key="4">
    <source>
        <dbReference type="ARBA" id="ARBA00022527"/>
    </source>
</evidence>
<feature type="compositionally biased region" description="Polar residues" evidence="17">
    <location>
        <begin position="686"/>
        <end position="706"/>
    </location>
</feature>
<dbReference type="Gene3D" id="1.10.510.10">
    <property type="entry name" value="Transferase(Phosphotransferase) domain 1"/>
    <property type="match status" value="1"/>
</dbReference>
<keyword evidence="5" id="KW-0597">Phosphoprotein</keyword>